<dbReference type="SUPFAM" id="SSF49299">
    <property type="entry name" value="PKD domain"/>
    <property type="match status" value="1"/>
</dbReference>
<accession>A0A6J5ZIM8</accession>
<dbReference type="CDD" id="cd00146">
    <property type="entry name" value="PKD"/>
    <property type="match status" value="1"/>
</dbReference>
<dbReference type="InterPro" id="IPR000601">
    <property type="entry name" value="PKD_dom"/>
</dbReference>
<evidence type="ECO:0000313" key="2">
    <source>
        <dbReference type="EMBL" id="CAB4341082.1"/>
    </source>
</evidence>
<dbReference type="InterPro" id="IPR035986">
    <property type="entry name" value="PKD_dom_sf"/>
</dbReference>
<name>A0A6J5ZIM8_9ZZZZ</name>
<protein>
    <submittedName>
        <fullName evidence="2">Unannotated protein</fullName>
    </submittedName>
</protein>
<dbReference type="PROSITE" id="PS50093">
    <property type="entry name" value="PKD"/>
    <property type="match status" value="1"/>
</dbReference>
<organism evidence="2">
    <name type="scientific">freshwater metagenome</name>
    <dbReference type="NCBI Taxonomy" id="449393"/>
    <lineage>
        <taxon>unclassified sequences</taxon>
        <taxon>metagenomes</taxon>
        <taxon>ecological metagenomes</taxon>
    </lineage>
</organism>
<reference evidence="2" key="1">
    <citation type="submission" date="2020-05" db="EMBL/GenBank/DDBJ databases">
        <authorList>
            <person name="Chiriac C."/>
            <person name="Salcher M."/>
            <person name="Ghai R."/>
            <person name="Kavagutti S V."/>
        </authorList>
    </citation>
    <scope>NUCLEOTIDE SEQUENCE</scope>
</reference>
<dbReference type="AlphaFoldDB" id="A0A6J5ZIM8"/>
<proteinExistence type="predicted"/>
<gene>
    <name evidence="2" type="ORF">UFOPK3820_00967</name>
</gene>
<sequence length="242" mass="26289">MFLTSISASASATDCIEKACIEVYTQNGTIVIEGRKGTGPIEKKSVSPAPSKSRVPIVQKTLRPKPKPVITAQAKPKIVTSTKKPVVKKRVRTASSSPATSLSDKLVEILPTAGIAYSPSFSPLIKVPVFFWSDIPLLVTKKIEIVGEIVEVSLRPTFLWHFGDGVIFLTRKPGAPFPDGEIRHTYSHSGHYLIQLITSWDGEFTVQGVTTRIPGKIESVSILPISVVAAPSRFSPLVLFTR</sequence>
<dbReference type="EMBL" id="CAESAB010000041">
    <property type="protein sequence ID" value="CAB4341082.1"/>
    <property type="molecule type" value="Genomic_DNA"/>
</dbReference>
<feature type="domain" description="PKD" evidence="1">
    <location>
        <begin position="157"/>
        <end position="199"/>
    </location>
</feature>
<evidence type="ECO:0000259" key="1">
    <source>
        <dbReference type="PROSITE" id="PS50093"/>
    </source>
</evidence>